<feature type="chain" id="PRO_5012691449" evidence="1">
    <location>
        <begin position="19"/>
        <end position="197"/>
    </location>
</feature>
<accession>A0A224YMX6</accession>
<dbReference type="InterPro" id="IPR012674">
    <property type="entry name" value="Calycin"/>
</dbReference>
<keyword evidence="1" id="KW-0732">Signal</keyword>
<dbReference type="EMBL" id="GFPF01004056">
    <property type="protein sequence ID" value="MAA15202.1"/>
    <property type="molecule type" value="Transcribed_RNA"/>
</dbReference>
<dbReference type="SUPFAM" id="SSF50814">
    <property type="entry name" value="Lipocalins"/>
    <property type="match status" value="1"/>
</dbReference>
<evidence type="ECO:0000256" key="1">
    <source>
        <dbReference type="SAM" id="SignalP"/>
    </source>
</evidence>
<protein>
    <submittedName>
        <fullName evidence="2">Lipocalin</fullName>
    </submittedName>
</protein>
<dbReference type="AlphaFoldDB" id="A0A224YMX6"/>
<organism evidence="2">
    <name type="scientific">Rhipicephalus zambeziensis</name>
    <dbReference type="NCBI Taxonomy" id="60191"/>
    <lineage>
        <taxon>Eukaryota</taxon>
        <taxon>Metazoa</taxon>
        <taxon>Ecdysozoa</taxon>
        <taxon>Arthropoda</taxon>
        <taxon>Chelicerata</taxon>
        <taxon>Arachnida</taxon>
        <taxon>Acari</taxon>
        <taxon>Parasitiformes</taxon>
        <taxon>Ixodida</taxon>
        <taxon>Ixodoidea</taxon>
        <taxon>Ixodidae</taxon>
        <taxon>Rhipicephalinae</taxon>
        <taxon>Rhipicephalus</taxon>
        <taxon>Rhipicephalus</taxon>
    </lineage>
</organism>
<sequence>MDILVFTSILQMFVCVFATKIQNPTASGTVGQLLEVLGTNEKIWLYKRANKTNEHQCLYWKKESISGMQYTFTEGYWDPNKPQTKKLVATITMTPKNKNQGSAFEVDGVSEEGTNVEYLLAHWNSTYQCGIFYSEKQNEEGRRVTQTCGLYFWDASVSKEQLVTECEADYNKYCDEYKKGQAEQTLYKQQCRSLEGC</sequence>
<feature type="signal peptide" evidence="1">
    <location>
        <begin position="1"/>
        <end position="18"/>
    </location>
</feature>
<evidence type="ECO:0000313" key="2">
    <source>
        <dbReference type="EMBL" id="MAA15202.1"/>
    </source>
</evidence>
<proteinExistence type="predicted"/>
<name>A0A224YMX6_9ACAR</name>
<reference evidence="2" key="1">
    <citation type="journal article" date="2017" name="Parasit. Vectors">
        <title>Sialotranscriptomics of Rhipicephalus zambeziensis reveals intricate expression profiles of secretory proteins and suggests tight temporal transcriptional regulation during blood-feeding.</title>
        <authorList>
            <person name="de Castro M.H."/>
            <person name="de Klerk D."/>
            <person name="Pienaar R."/>
            <person name="Rees D.J.G."/>
            <person name="Mans B.J."/>
        </authorList>
    </citation>
    <scope>NUCLEOTIDE SEQUENCE</scope>
    <source>
        <tissue evidence="2">Salivary glands</tissue>
    </source>
</reference>